<dbReference type="OrthoDB" id="191723at2759"/>
<dbReference type="GO" id="GO:0016740">
    <property type="term" value="F:transferase activity"/>
    <property type="evidence" value="ECO:0007669"/>
    <property type="project" value="UniProtKB-KW"/>
</dbReference>
<dbReference type="PROSITE" id="PS51278">
    <property type="entry name" value="GATASE_TYPE_2"/>
    <property type="match status" value="1"/>
</dbReference>
<dbReference type="Gene3D" id="3.40.50.2020">
    <property type="match status" value="1"/>
</dbReference>
<dbReference type="SUPFAM" id="SSF56235">
    <property type="entry name" value="N-terminal nucleophile aminohydrolases (Ntn hydrolases)"/>
    <property type="match status" value="1"/>
</dbReference>
<dbReference type="Gene3D" id="3.60.20.10">
    <property type="entry name" value="Glutamine Phosphoribosylpyrophosphate, subunit 1, domain 1"/>
    <property type="match status" value="1"/>
</dbReference>
<keyword evidence="1" id="KW-0808">Transferase</keyword>
<dbReference type="CDD" id="cd06223">
    <property type="entry name" value="PRTases_typeI"/>
    <property type="match status" value="1"/>
</dbReference>
<evidence type="ECO:0000256" key="1">
    <source>
        <dbReference type="ARBA" id="ARBA00022679"/>
    </source>
</evidence>
<dbReference type="InParanoid" id="A0A1D2VR83"/>
<reference evidence="5" key="1">
    <citation type="submission" date="2016-05" db="EMBL/GenBank/DDBJ databases">
        <title>Comparative genomics of biotechnologically important yeasts.</title>
        <authorList>
            <consortium name="DOE Joint Genome Institute"/>
            <person name="Riley R."/>
            <person name="Haridas S."/>
            <person name="Wolfe K.H."/>
            <person name="Lopes M.R."/>
            <person name="Hittinger C.T."/>
            <person name="Goker M."/>
            <person name="Salamov A."/>
            <person name="Wisecaver J."/>
            <person name="Long T.M."/>
            <person name="Aerts A.L."/>
            <person name="Barry K."/>
            <person name="Choi C."/>
            <person name="Clum A."/>
            <person name="Coughlan A.Y."/>
            <person name="Deshpande S."/>
            <person name="Douglass A.P."/>
            <person name="Hanson S.J."/>
            <person name="Klenk H.-P."/>
            <person name="Labutti K."/>
            <person name="Lapidus A."/>
            <person name="Lindquist E."/>
            <person name="Lipzen A."/>
            <person name="Meier-Kolthoff J.P."/>
            <person name="Ohm R.A."/>
            <person name="Otillar R.P."/>
            <person name="Pangilinan J."/>
            <person name="Peng Y."/>
            <person name="Rokas A."/>
            <person name="Rosa C.A."/>
            <person name="Scheuner C."/>
            <person name="Sibirny A.A."/>
            <person name="Slot J.C."/>
            <person name="Stielow J.B."/>
            <person name="Sun H."/>
            <person name="Kurtzman C.P."/>
            <person name="Blackwell M."/>
            <person name="Grigoriev I.V."/>
            <person name="Jeffries T.W."/>
        </authorList>
    </citation>
    <scope>NUCLEOTIDE SEQUENCE [LARGE SCALE GENOMIC DNA]</scope>
    <source>
        <strain evidence="5">DSM 1968</strain>
    </source>
</reference>
<dbReference type="SUPFAM" id="SSF53271">
    <property type="entry name" value="PRTase-like"/>
    <property type="match status" value="1"/>
</dbReference>
<dbReference type="EMBL" id="KV454475">
    <property type="protein sequence ID" value="ODV64122.1"/>
    <property type="molecule type" value="Genomic_DNA"/>
</dbReference>
<dbReference type="PANTHER" id="PTHR11907">
    <property type="entry name" value="AMIDOPHOSPHORIBOSYLTRANSFERASE"/>
    <property type="match status" value="1"/>
</dbReference>
<protein>
    <submittedName>
        <fullName evidence="4">PRTase-like protein</fullName>
    </submittedName>
</protein>
<dbReference type="GeneID" id="30966084"/>
<evidence type="ECO:0000259" key="3">
    <source>
        <dbReference type="PROSITE" id="PS51278"/>
    </source>
</evidence>
<dbReference type="RefSeq" id="XP_020050429.1">
    <property type="nucleotide sequence ID" value="XM_020192448.1"/>
</dbReference>
<evidence type="ECO:0000256" key="2">
    <source>
        <dbReference type="ARBA" id="ARBA00022962"/>
    </source>
</evidence>
<keyword evidence="2" id="KW-0315">Glutamine amidotransferase</keyword>
<dbReference type="AlphaFoldDB" id="A0A1D2VR83"/>
<name>A0A1D2VR83_9ASCO</name>
<keyword evidence="5" id="KW-1185">Reference proteome</keyword>
<gene>
    <name evidence="4" type="ORF">ASCRUDRAFT_73821</name>
</gene>
<evidence type="ECO:0000313" key="4">
    <source>
        <dbReference type="EMBL" id="ODV64122.1"/>
    </source>
</evidence>
<evidence type="ECO:0000313" key="5">
    <source>
        <dbReference type="Proteomes" id="UP000095038"/>
    </source>
</evidence>
<sequence>MLAGYGLIAFRDSNGIKPLLIGERTSVNNGNFKDYMIASESVVLKAHGFKVFRDILPGEAVIIPKSCSKPIFKQIQNFTHHAPDIFEYVYFARPDSILDGISVYHTRLNMGKKLAQTLLEQFDNDLSKIDVVIPVPDTARDATLSCAEILGLPYREGFIKNRYVGRTFIMPNQAERVSSVRRKLNVMESEFKNKNVLLIDDSIVRGTTSKEIVQMAREAGAKKVYLASCSSPIRFNHIYGIDLANKKDLLASNRSIEEITAKIGADKVIYQKLNDLIDSCSSSTITDFEVGVFNGNYITGCENLYLSHLELFRSQPLITKANGFHNSCAIDLSHSIRSQVDVNLYNLCDQ</sequence>
<feature type="domain" description="Glutamine amidotransferase type-2" evidence="3">
    <location>
        <begin position="1"/>
        <end position="66"/>
    </location>
</feature>
<proteinExistence type="predicted"/>
<dbReference type="InterPro" id="IPR029057">
    <property type="entry name" value="PRTase-like"/>
</dbReference>
<dbReference type="STRING" id="1344418.A0A1D2VR83"/>
<dbReference type="InterPro" id="IPR017932">
    <property type="entry name" value="GATase_2_dom"/>
</dbReference>
<accession>A0A1D2VR83</accession>
<organism evidence="4 5">
    <name type="scientific">Ascoidea rubescens DSM 1968</name>
    <dbReference type="NCBI Taxonomy" id="1344418"/>
    <lineage>
        <taxon>Eukaryota</taxon>
        <taxon>Fungi</taxon>
        <taxon>Dikarya</taxon>
        <taxon>Ascomycota</taxon>
        <taxon>Saccharomycotina</taxon>
        <taxon>Saccharomycetes</taxon>
        <taxon>Ascoideaceae</taxon>
        <taxon>Ascoidea</taxon>
    </lineage>
</organism>
<dbReference type="InterPro" id="IPR000836">
    <property type="entry name" value="PRTase_dom"/>
</dbReference>
<dbReference type="Proteomes" id="UP000095038">
    <property type="component" value="Unassembled WGS sequence"/>
</dbReference>
<dbReference type="InterPro" id="IPR029055">
    <property type="entry name" value="Ntn_hydrolases_N"/>
</dbReference>